<feature type="transmembrane region" description="Helical" evidence="7">
    <location>
        <begin position="20"/>
        <end position="37"/>
    </location>
</feature>
<proteinExistence type="inferred from homology"/>
<evidence type="ECO:0000256" key="6">
    <source>
        <dbReference type="ARBA" id="ARBA00023136"/>
    </source>
</evidence>
<feature type="transmembrane region" description="Helical" evidence="7">
    <location>
        <begin position="43"/>
        <end position="66"/>
    </location>
</feature>
<dbReference type="PANTHER" id="PTHR23511:SF34">
    <property type="entry name" value="SYNAPTIC VESICLE GLYCOPROTEIN 2"/>
    <property type="match status" value="1"/>
</dbReference>
<dbReference type="GO" id="GO:0022857">
    <property type="term" value="F:transmembrane transporter activity"/>
    <property type="evidence" value="ECO:0007669"/>
    <property type="project" value="InterPro"/>
</dbReference>
<evidence type="ECO:0000256" key="4">
    <source>
        <dbReference type="ARBA" id="ARBA00022692"/>
    </source>
</evidence>
<feature type="transmembrane region" description="Helical" evidence="7">
    <location>
        <begin position="377"/>
        <end position="395"/>
    </location>
</feature>
<keyword evidence="5 7" id="KW-1133">Transmembrane helix</keyword>
<feature type="domain" description="Major facilitator superfamily (MFS) profile" evidence="8">
    <location>
        <begin position="1"/>
        <end position="400"/>
    </location>
</feature>
<sequence>MTLGGLLFGTIADYSGRRNLIPISMVIIFSAFLGLSFSQTYFLISFFIFMLGIGLAGSHLVLRVYLIECVPANRRGICLVLIDLLWSIGYVVSLSLSWILIPSIIKVLSKDFRPNSWRVLVGLGSAPCLIIAYLSNLLPPSPRYLLYRRRPQQALIVFQQMFAINNSQHINNFPSCNLNNCVRSDEDDVDARYFFQILREFIFKTWKKIKLIYSKNFIKCTLLFIFLRLFLFPGLIQITQWTAYLSDETNYASSSNTTCSIDLRDIGLQFLNYCHEVNHVHFKHSLILSSSFILVISGLIGGISILVVIFGYHQDAKTIWSILFLSSFAIIHTTTSIKLLEHYPTSVRGTIWGFTLVLPYITSFLISFFAVIPCWMVIYVMLGLLIGAVLAVLPIPDLTNSPMKE</sequence>
<evidence type="ECO:0000256" key="1">
    <source>
        <dbReference type="ARBA" id="ARBA00004141"/>
    </source>
</evidence>
<evidence type="ECO:0000259" key="8">
    <source>
        <dbReference type="PROSITE" id="PS50850"/>
    </source>
</evidence>
<comment type="caution">
    <text evidence="9">The sequence shown here is derived from an EMBL/GenBank/DDBJ whole genome shotgun (WGS) entry which is preliminary data.</text>
</comment>
<keyword evidence="4 7" id="KW-0812">Transmembrane</keyword>
<protein>
    <submittedName>
        <fullName evidence="9">Similar to SV2B: Synaptic vesicle glycoprotein 2B (Homo sapiens)</fullName>
    </submittedName>
</protein>
<name>A0A8J2EK63_COTCN</name>
<dbReference type="Pfam" id="PF00083">
    <property type="entry name" value="Sugar_tr"/>
    <property type="match status" value="1"/>
</dbReference>
<dbReference type="Proteomes" id="UP000786811">
    <property type="component" value="Unassembled WGS sequence"/>
</dbReference>
<evidence type="ECO:0000313" key="9">
    <source>
        <dbReference type="EMBL" id="CAG5075587.1"/>
    </source>
</evidence>
<evidence type="ECO:0000256" key="5">
    <source>
        <dbReference type="ARBA" id="ARBA00022989"/>
    </source>
</evidence>
<dbReference type="EMBL" id="CAJNRD030001116">
    <property type="protein sequence ID" value="CAG5075587.1"/>
    <property type="molecule type" value="Genomic_DNA"/>
</dbReference>
<gene>
    <name evidence="9" type="ORF">HICCMSTLAB_LOCUS1741</name>
</gene>
<keyword evidence="10" id="KW-1185">Reference proteome</keyword>
<comment type="subcellular location">
    <subcellularLocation>
        <location evidence="1">Membrane</location>
        <topology evidence="1">Multi-pass membrane protein</topology>
    </subcellularLocation>
</comment>
<accession>A0A8J2EK63</accession>
<feature type="transmembrane region" description="Helical" evidence="7">
    <location>
        <begin position="286"/>
        <end position="312"/>
    </location>
</feature>
<keyword evidence="6 7" id="KW-0472">Membrane</keyword>
<reference evidence="9" key="1">
    <citation type="submission" date="2021-04" db="EMBL/GenBank/DDBJ databases">
        <authorList>
            <person name="Chebbi M.A.C M."/>
        </authorList>
    </citation>
    <scope>NUCLEOTIDE SEQUENCE</scope>
</reference>
<dbReference type="OrthoDB" id="4139357at2759"/>
<feature type="non-terminal residue" evidence="9">
    <location>
        <position position="1"/>
    </location>
</feature>
<dbReference type="SUPFAM" id="SSF103473">
    <property type="entry name" value="MFS general substrate transporter"/>
    <property type="match status" value="1"/>
</dbReference>
<dbReference type="PROSITE" id="PS50850">
    <property type="entry name" value="MFS"/>
    <property type="match status" value="1"/>
</dbReference>
<evidence type="ECO:0000313" key="10">
    <source>
        <dbReference type="Proteomes" id="UP000786811"/>
    </source>
</evidence>
<feature type="transmembrane region" description="Helical" evidence="7">
    <location>
        <begin position="78"/>
        <end position="105"/>
    </location>
</feature>
<dbReference type="InterPro" id="IPR020846">
    <property type="entry name" value="MFS_dom"/>
</dbReference>
<evidence type="ECO:0000256" key="3">
    <source>
        <dbReference type="ARBA" id="ARBA00022448"/>
    </source>
</evidence>
<feature type="transmembrane region" description="Helical" evidence="7">
    <location>
        <begin position="217"/>
        <end position="236"/>
    </location>
</feature>
<feature type="transmembrane region" description="Helical" evidence="7">
    <location>
        <begin position="351"/>
        <end position="372"/>
    </location>
</feature>
<dbReference type="GO" id="GO:0016020">
    <property type="term" value="C:membrane"/>
    <property type="evidence" value="ECO:0007669"/>
    <property type="project" value="UniProtKB-SubCell"/>
</dbReference>
<feature type="transmembrane region" description="Helical" evidence="7">
    <location>
        <begin position="117"/>
        <end position="138"/>
    </location>
</feature>
<evidence type="ECO:0000256" key="2">
    <source>
        <dbReference type="ARBA" id="ARBA00008335"/>
    </source>
</evidence>
<dbReference type="InterPro" id="IPR005828">
    <property type="entry name" value="MFS_sugar_transport-like"/>
</dbReference>
<dbReference type="InterPro" id="IPR036259">
    <property type="entry name" value="MFS_trans_sf"/>
</dbReference>
<comment type="similarity">
    <text evidence="2">Belongs to the major facilitator superfamily.</text>
</comment>
<dbReference type="PANTHER" id="PTHR23511">
    <property type="entry name" value="SYNAPTIC VESICLE GLYCOPROTEIN 2"/>
    <property type="match status" value="1"/>
</dbReference>
<feature type="transmembrane region" description="Helical" evidence="7">
    <location>
        <begin position="319"/>
        <end position="339"/>
    </location>
</feature>
<organism evidence="9 10">
    <name type="scientific">Cotesia congregata</name>
    <name type="common">Parasitoid wasp</name>
    <name type="synonym">Apanteles congregatus</name>
    <dbReference type="NCBI Taxonomy" id="51543"/>
    <lineage>
        <taxon>Eukaryota</taxon>
        <taxon>Metazoa</taxon>
        <taxon>Ecdysozoa</taxon>
        <taxon>Arthropoda</taxon>
        <taxon>Hexapoda</taxon>
        <taxon>Insecta</taxon>
        <taxon>Pterygota</taxon>
        <taxon>Neoptera</taxon>
        <taxon>Endopterygota</taxon>
        <taxon>Hymenoptera</taxon>
        <taxon>Apocrita</taxon>
        <taxon>Ichneumonoidea</taxon>
        <taxon>Braconidae</taxon>
        <taxon>Microgastrinae</taxon>
        <taxon>Cotesia</taxon>
    </lineage>
</organism>
<dbReference type="AlphaFoldDB" id="A0A8J2EK63"/>
<dbReference type="Gene3D" id="1.20.1250.20">
    <property type="entry name" value="MFS general substrate transporter like domains"/>
    <property type="match status" value="1"/>
</dbReference>
<evidence type="ECO:0000256" key="7">
    <source>
        <dbReference type="SAM" id="Phobius"/>
    </source>
</evidence>
<keyword evidence="3" id="KW-0813">Transport</keyword>